<protein>
    <recommendedName>
        <fullName evidence="3">F-box domain-containing protein</fullName>
    </recommendedName>
</protein>
<dbReference type="AlphaFoldDB" id="A0A166N3M0"/>
<evidence type="ECO:0008006" key="3">
    <source>
        <dbReference type="Google" id="ProtNLM"/>
    </source>
</evidence>
<evidence type="ECO:0000313" key="1">
    <source>
        <dbReference type="EMBL" id="KZV78714.1"/>
    </source>
</evidence>
<sequence length="143" mass="16171">MCDKRVIGVPDEVVVISAERGNLSHDKQLAAGARIVLLGEDVIRLVFHHLCLRDCITVSHLCVYWRWLAVGDPFLWTELNGNPAVIPVLWARSGAVPIHATLRIDEKTSAEVSTCLRENVSRFKELLRLICQPVPYLKRLHLE</sequence>
<evidence type="ECO:0000313" key="2">
    <source>
        <dbReference type="Proteomes" id="UP000077266"/>
    </source>
</evidence>
<dbReference type="OrthoDB" id="2269034at2759"/>
<dbReference type="Proteomes" id="UP000077266">
    <property type="component" value="Unassembled WGS sequence"/>
</dbReference>
<reference evidence="1 2" key="1">
    <citation type="journal article" date="2016" name="Mol. Biol. Evol.">
        <title>Comparative Genomics of Early-Diverging Mushroom-Forming Fungi Provides Insights into the Origins of Lignocellulose Decay Capabilities.</title>
        <authorList>
            <person name="Nagy L.G."/>
            <person name="Riley R."/>
            <person name="Tritt A."/>
            <person name="Adam C."/>
            <person name="Daum C."/>
            <person name="Floudas D."/>
            <person name="Sun H."/>
            <person name="Yadav J.S."/>
            <person name="Pangilinan J."/>
            <person name="Larsson K.H."/>
            <person name="Matsuura K."/>
            <person name="Barry K."/>
            <person name="Labutti K."/>
            <person name="Kuo R."/>
            <person name="Ohm R.A."/>
            <person name="Bhattacharya S.S."/>
            <person name="Shirouzu T."/>
            <person name="Yoshinaga Y."/>
            <person name="Martin F.M."/>
            <person name="Grigoriev I.V."/>
            <person name="Hibbett D.S."/>
        </authorList>
    </citation>
    <scope>NUCLEOTIDE SEQUENCE [LARGE SCALE GENOMIC DNA]</scope>
    <source>
        <strain evidence="1 2">HHB12029</strain>
    </source>
</reference>
<proteinExistence type="predicted"/>
<dbReference type="SUPFAM" id="SSF81383">
    <property type="entry name" value="F-box domain"/>
    <property type="match status" value="1"/>
</dbReference>
<keyword evidence="2" id="KW-1185">Reference proteome</keyword>
<dbReference type="Gene3D" id="1.20.1280.50">
    <property type="match status" value="1"/>
</dbReference>
<feature type="non-terminal residue" evidence="1">
    <location>
        <position position="143"/>
    </location>
</feature>
<name>A0A166N3M0_EXIGL</name>
<dbReference type="EMBL" id="KV426782">
    <property type="protein sequence ID" value="KZV78714.1"/>
    <property type="molecule type" value="Genomic_DNA"/>
</dbReference>
<dbReference type="InterPro" id="IPR036047">
    <property type="entry name" value="F-box-like_dom_sf"/>
</dbReference>
<gene>
    <name evidence="1" type="ORF">EXIGLDRAFT_847235</name>
</gene>
<accession>A0A166N3M0</accession>
<organism evidence="1 2">
    <name type="scientific">Exidia glandulosa HHB12029</name>
    <dbReference type="NCBI Taxonomy" id="1314781"/>
    <lineage>
        <taxon>Eukaryota</taxon>
        <taxon>Fungi</taxon>
        <taxon>Dikarya</taxon>
        <taxon>Basidiomycota</taxon>
        <taxon>Agaricomycotina</taxon>
        <taxon>Agaricomycetes</taxon>
        <taxon>Auriculariales</taxon>
        <taxon>Exidiaceae</taxon>
        <taxon>Exidia</taxon>
    </lineage>
</organism>
<dbReference type="InParanoid" id="A0A166N3M0"/>